<reference evidence="1 2" key="1">
    <citation type="submission" date="2014-04" db="EMBL/GenBank/DDBJ databases">
        <authorList>
            <consortium name="DOE Joint Genome Institute"/>
            <person name="Kuo A."/>
            <person name="Kohler A."/>
            <person name="Nagy L.G."/>
            <person name="Floudas D."/>
            <person name="Copeland A."/>
            <person name="Barry K.W."/>
            <person name="Cichocki N."/>
            <person name="Veneault-Fourrey C."/>
            <person name="LaButti K."/>
            <person name="Lindquist E.A."/>
            <person name="Lipzen A."/>
            <person name="Lundell T."/>
            <person name="Morin E."/>
            <person name="Murat C."/>
            <person name="Sun H."/>
            <person name="Tunlid A."/>
            <person name="Henrissat B."/>
            <person name="Grigoriev I.V."/>
            <person name="Hibbett D.S."/>
            <person name="Martin F."/>
            <person name="Nordberg H.P."/>
            <person name="Cantor M.N."/>
            <person name="Hua S.X."/>
        </authorList>
    </citation>
    <scope>NUCLEOTIDE SEQUENCE [LARGE SCALE GENOMIC DNA]</scope>
    <source>
        <strain evidence="1 2">LaAM-08-1</strain>
    </source>
</reference>
<gene>
    <name evidence="1" type="ORF">K443DRAFT_290371</name>
</gene>
<organism evidence="1 2">
    <name type="scientific">Laccaria amethystina LaAM-08-1</name>
    <dbReference type="NCBI Taxonomy" id="1095629"/>
    <lineage>
        <taxon>Eukaryota</taxon>
        <taxon>Fungi</taxon>
        <taxon>Dikarya</taxon>
        <taxon>Basidiomycota</taxon>
        <taxon>Agaricomycotina</taxon>
        <taxon>Agaricomycetes</taxon>
        <taxon>Agaricomycetidae</taxon>
        <taxon>Agaricales</taxon>
        <taxon>Agaricineae</taxon>
        <taxon>Hydnangiaceae</taxon>
        <taxon>Laccaria</taxon>
    </lineage>
</organism>
<reference evidence="2" key="2">
    <citation type="submission" date="2015-01" db="EMBL/GenBank/DDBJ databases">
        <title>Evolutionary Origins and Diversification of the Mycorrhizal Mutualists.</title>
        <authorList>
            <consortium name="DOE Joint Genome Institute"/>
            <consortium name="Mycorrhizal Genomics Consortium"/>
            <person name="Kohler A."/>
            <person name="Kuo A."/>
            <person name="Nagy L.G."/>
            <person name="Floudas D."/>
            <person name="Copeland A."/>
            <person name="Barry K.W."/>
            <person name="Cichocki N."/>
            <person name="Veneault-Fourrey C."/>
            <person name="LaButti K."/>
            <person name="Lindquist E.A."/>
            <person name="Lipzen A."/>
            <person name="Lundell T."/>
            <person name="Morin E."/>
            <person name="Murat C."/>
            <person name="Riley R."/>
            <person name="Ohm R."/>
            <person name="Sun H."/>
            <person name="Tunlid A."/>
            <person name="Henrissat B."/>
            <person name="Grigoriev I.V."/>
            <person name="Hibbett D.S."/>
            <person name="Martin F."/>
        </authorList>
    </citation>
    <scope>NUCLEOTIDE SEQUENCE [LARGE SCALE GENOMIC DNA]</scope>
    <source>
        <strain evidence="2">LaAM-08-1</strain>
    </source>
</reference>
<evidence type="ECO:0000313" key="2">
    <source>
        <dbReference type="Proteomes" id="UP000054477"/>
    </source>
</evidence>
<protein>
    <submittedName>
        <fullName evidence="1">Unplaced genomic scaffold K443scaffold_19, whole genome shotgun sequence</fullName>
    </submittedName>
</protein>
<name>A0A0C9Y7U0_9AGAR</name>
<evidence type="ECO:0000313" key="1">
    <source>
        <dbReference type="EMBL" id="KIK06292.1"/>
    </source>
</evidence>
<dbReference type="STRING" id="1095629.A0A0C9Y7U0"/>
<accession>A0A0C9Y7U0</accession>
<dbReference type="AlphaFoldDB" id="A0A0C9Y7U0"/>
<keyword evidence="2" id="KW-1185">Reference proteome</keyword>
<dbReference type="EMBL" id="KN838554">
    <property type="protein sequence ID" value="KIK06292.1"/>
    <property type="molecule type" value="Genomic_DNA"/>
</dbReference>
<sequence length="129" mass="14233">MRRGRILLALHGIISPMDITLSTPEETAVLLASVDGFSRCRQFEDLELESRGLLLCVSGLKLVNFMRDMGGRIVAVDFDGYSFLPPSFFDFVLKGGSSNFALNIVSMLRYPSPPSTSVIERLLRAGSIF</sequence>
<dbReference type="Proteomes" id="UP000054477">
    <property type="component" value="Unassembled WGS sequence"/>
</dbReference>
<proteinExistence type="predicted"/>
<dbReference type="OrthoDB" id="3250044at2759"/>
<dbReference type="HOGENOM" id="CLU_1949150_0_0_1"/>